<dbReference type="GO" id="GO:0071004">
    <property type="term" value="C:U2-type prespliceosome"/>
    <property type="evidence" value="ECO:0007669"/>
    <property type="project" value="TreeGrafter"/>
</dbReference>
<accession>A0A830H526</accession>
<dbReference type="SMART" id="SM00456">
    <property type="entry name" value="WW"/>
    <property type="match status" value="2"/>
</dbReference>
<dbReference type="Proteomes" id="UP000660262">
    <property type="component" value="Unassembled WGS sequence"/>
</dbReference>
<organism evidence="3 4">
    <name type="scientific">Pycnococcus provasolii</name>
    <dbReference type="NCBI Taxonomy" id="41880"/>
    <lineage>
        <taxon>Eukaryota</taxon>
        <taxon>Viridiplantae</taxon>
        <taxon>Chlorophyta</taxon>
        <taxon>Pseudoscourfieldiophyceae</taxon>
        <taxon>Pseudoscourfieldiales</taxon>
        <taxon>Pycnococcaceae</taxon>
        <taxon>Pycnococcus</taxon>
    </lineage>
</organism>
<evidence type="ECO:0000259" key="2">
    <source>
        <dbReference type="PROSITE" id="PS50020"/>
    </source>
</evidence>
<dbReference type="PROSITE" id="PS01159">
    <property type="entry name" value="WW_DOMAIN_1"/>
    <property type="match status" value="2"/>
</dbReference>
<evidence type="ECO:0000256" key="1">
    <source>
        <dbReference type="SAM" id="MobiDB-lite"/>
    </source>
</evidence>
<dbReference type="InterPro" id="IPR039726">
    <property type="entry name" value="Prp40-like"/>
</dbReference>
<dbReference type="PROSITE" id="PS50020">
    <property type="entry name" value="WW_DOMAIN_2"/>
    <property type="match status" value="2"/>
</dbReference>
<feature type="domain" description="WW" evidence="2">
    <location>
        <begin position="566"/>
        <end position="600"/>
    </location>
</feature>
<dbReference type="InterPro" id="IPR001202">
    <property type="entry name" value="WW_dom"/>
</dbReference>
<feature type="domain" description="WW" evidence="2">
    <location>
        <begin position="601"/>
        <end position="635"/>
    </location>
</feature>
<dbReference type="EMBL" id="BNJQ01000003">
    <property type="protein sequence ID" value="GHP02266.1"/>
    <property type="molecule type" value="Genomic_DNA"/>
</dbReference>
<dbReference type="PANTHER" id="PTHR11864:SF0">
    <property type="entry name" value="PRP40 PRE-MRNA PROCESSING FACTOR 40 HOMOLOG A (YEAST)"/>
    <property type="match status" value="1"/>
</dbReference>
<evidence type="ECO:0000313" key="3">
    <source>
        <dbReference type="EMBL" id="GHP02266.1"/>
    </source>
</evidence>
<feature type="region of interest" description="Disordered" evidence="1">
    <location>
        <begin position="317"/>
        <end position="361"/>
    </location>
</feature>
<feature type="compositionally biased region" description="Acidic residues" evidence="1">
    <location>
        <begin position="333"/>
        <end position="350"/>
    </location>
</feature>
<dbReference type="SUPFAM" id="SSF51045">
    <property type="entry name" value="WW domain"/>
    <property type="match status" value="2"/>
</dbReference>
<reference evidence="3" key="1">
    <citation type="submission" date="2020-10" db="EMBL/GenBank/DDBJ databases">
        <title>Unveiling of a novel bifunctional photoreceptor, Dualchrome1, isolated from a cosmopolitan green alga.</title>
        <authorList>
            <person name="Suzuki S."/>
            <person name="Kawachi M."/>
        </authorList>
    </citation>
    <scope>NUCLEOTIDE SEQUENCE</scope>
    <source>
        <strain evidence="3">NIES 2893</strain>
    </source>
</reference>
<keyword evidence="4" id="KW-1185">Reference proteome</keyword>
<feature type="compositionally biased region" description="Low complexity" evidence="1">
    <location>
        <begin position="558"/>
        <end position="567"/>
    </location>
</feature>
<feature type="region of interest" description="Disordered" evidence="1">
    <location>
        <begin position="534"/>
        <end position="680"/>
    </location>
</feature>
<comment type="caution">
    <text evidence="3">The sequence shown here is derived from an EMBL/GenBank/DDBJ whole genome shotgun (WGS) entry which is preliminary data.</text>
</comment>
<dbReference type="GO" id="GO:0045292">
    <property type="term" value="P:mRNA cis splicing, via spliceosome"/>
    <property type="evidence" value="ECO:0007669"/>
    <property type="project" value="InterPro"/>
</dbReference>
<proteinExistence type="predicted"/>
<dbReference type="GO" id="GO:0003723">
    <property type="term" value="F:RNA binding"/>
    <property type="evidence" value="ECO:0007669"/>
    <property type="project" value="TreeGrafter"/>
</dbReference>
<feature type="compositionally biased region" description="Basic and acidic residues" evidence="1">
    <location>
        <begin position="635"/>
        <end position="654"/>
    </location>
</feature>
<dbReference type="InterPro" id="IPR036020">
    <property type="entry name" value="WW_dom_sf"/>
</dbReference>
<dbReference type="Gene3D" id="2.20.70.10">
    <property type="match status" value="2"/>
</dbReference>
<dbReference type="Pfam" id="PF00397">
    <property type="entry name" value="WW"/>
    <property type="match status" value="2"/>
</dbReference>
<dbReference type="AlphaFoldDB" id="A0A830H526"/>
<evidence type="ECO:0000313" key="4">
    <source>
        <dbReference type="Proteomes" id="UP000660262"/>
    </source>
</evidence>
<dbReference type="PANTHER" id="PTHR11864">
    <property type="entry name" value="PRE-MRNA-PROCESSING PROTEIN PRP40"/>
    <property type="match status" value="1"/>
</dbReference>
<feature type="compositionally biased region" description="Basic and acidic residues" evidence="1">
    <location>
        <begin position="351"/>
        <end position="361"/>
    </location>
</feature>
<sequence length="680" mass="75183">MPASMCPPDSEPWLISSASELKRDERDINMAFTNKLKKTKKKKGSAALPSMPPLSAPPHLKILWAHACVEAISDEYDFDCPLTAMEPDDLFRKCIVRSGGEGRDGDDAKLAVLIPKKLIAALPDTLDWNSVIVHRKLSISQKDKAKPATLAAAARKALALSGDGLSAELKGAGPPLVRVKKSADSNKENFEGGSSDGDSAVLLARLTCKRSDDVFDLLGNFFGWKSRGLRHVHRLAYHYVATEALEQEDEEKRVRGQLHFLGDVETVKELVVDSSGTSLVICRFKDSAGIDKGKGEETFVERLDNLERKCDGEKTYMLVPRADAPKKKTAESSSDDDDDDDDDEEEEEEENPKRKSTEETHRAMWLSSEWHAISNRVINHICGGAGECSRVRRYFGCMRNTQTGNFTIEIVNAEMEAMKSATRGVRTAQQNKAKQLCWCLAITMAMYRDIYWLHDNEDPDEACEAVANVAAYLRDLLRLSDDELGITSPDSTGASSSSSSSENLSSSRIALYDYLAMVEKEFKTIEDCKFSWKPRKNRSDSGKGKAPAAGGGAKAKGRAAGAGASASVPKDWAEAQDPNTGKTYYYNRKTSETTWSRPEAPPMPKDWAEAQDPNTGKTYYYNRKTSETTWSRPEAPPEKPKKKKKDSDALERMTYEQLEALVESSGGGGMRKKARVRATK</sequence>
<feature type="compositionally biased region" description="Basic residues" evidence="1">
    <location>
        <begin position="670"/>
        <end position="680"/>
    </location>
</feature>
<dbReference type="GO" id="GO:0005685">
    <property type="term" value="C:U1 snRNP"/>
    <property type="evidence" value="ECO:0007669"/>
    <property type="project" value="TreeGrafter"/>
</dbReference>
<protein>
    <recommendedName>
        <fullName evidence="2">WW domain-containing protein</fullName>
    </recommendedName>
</protein>
<dbReference type="OrthoDB" id="187617at2759"/>
<name>A0A830H526_9CHLO</name>
<gene>
    <name evidence="3" type="ORF">PPROV_000102300</name>
</gene>
<dbReference type="CDD" id="cd00201">
    <property type="entry name" value="WW"/>
    <property type="match status" value="2"/>
</dbReference>